<evidence type="ECO:0000313" key="2">
    <source>
        <dbReference type="Proteomes" id="UP000606786"/>
    </source>
</evidence>
<dbReference type="Proteomes" id="UP000606786">
    <property type="component" value="Unassembled WGS sequence"/>
</dbReference>
<comment type="caution">
    <text evidence="1">The sequence shown here is derived from an EMBL/GenBank/DDBJ whole genome shotgun (WGS) entry which is preliminary data.</text>
</comment>
<evidence type="ECO:0000313" key="1">
    <source>
        <dbReference type="EMBL" id="CAD7002709.1"/>
    </source>
</evidence>
<feature type="non-terminal residue" evidence="1">
    <location>
        <position position="1"/>
    </location>
</feature>
<gene>
    <name evidence="1" type="ORF">CCAP1982_LOCUS11186</name>
</gene>
<reference evidence="1" key="1">
    <citation type="submission" date="2020-11" db="EMBL/GenBank/DDBJ databases">
        <authorList>
            <person name="Whitehead M."/>
        </authorList>
    </citation>
    <scope>NUCLEOTIDE SEQUENCE</scope>
    <source>
        <strain evidence="1">EGII</strain>
    </source>
</reference>
<sequence length="50" mass="5429">NYKCGLLRRMSNNCHCMRRPPLPGTPGCNEAPSSTTYASSSSSLYTCCLV</sequence>
<organism evidence="1 2">
    <name type="scientific">Ceratitis capitata</name>
    <name type="common">Mediterranean fruit fly</name>
    <name type="synonym">Tephritis capitata</name>
    <dbReference type="NCBI Taxonomy" id="7213"/>
    <lineage>
        <taxon>Eukaryota</taxon>
        <taxon>Metazoa</taxon>
        <taxon>Ecdysozoa</taxon>
        <taxon>Arthropoda</taxon>
        <taxon>Hexapoda</taxon>
        <taxon>Insecta</taxon>
        <taxon>Pterygota</taxon>
        <taxon>Neoptera</taxon>
        <taxon>Endopterygota</taxon>
        <taxon>Diptera</taxon>
        <taxon>Brachycera</taxon>
        <taxon>Muscomorpha</taxon>
        <taxon>Tephritoidea</taxon>
        <taxon>Tephritidae</taxon>
        <taxon>Ceratitis</taxon>
        <taxon>Ceratitis</taxon>
    </lineage>
</organism>
<proteinExistence type="predicted"/>
<dbReference type="EMBL" id="CAJHJT010000034">
    <property type="protein sequence ID" value="CAD7002709.1"/>
    <property type="molecule type" value="Genomic_DNA"/>
</dbReference>
<keyword evidence="2" id="KW-1185">Reference proteome</keyword>
<accession>A0A811UU38</accession>
<protein>
    <submittedName>
        <fullName evidence="1">(Mediterranean fruit fly) hypothetical protein</fullName>
    </submittedName>
</protein>
<dbReference type="AlphaFoldDB" id="A0A811UU38"/>
<name>A0A811UU38_CERCA</name>